<gene>
    <name evidence="2" type="ORF">J4709_47570</name>
</gene>
<evidence type="ECO:0000259" key="1">
    <source>
        <dbReference type="Pfam" id="PF22552"/>
    </source>
</evidence>
<keyword evidence="3" id="KW-1185">Reference proteome</keyword>
<comment type="caution">
    <text evidence="2">The sequence shown here is derived from an EMBL/GenBank/DDBJ whole genome shotgun (WGS) entry which is preliminary data.</text>
</comment>
<reference evidence="2 3" key="1">
    <citation type="submission" date="2021-03" db="EMBL/GenBank/DDBJ databases">
        <title>Actinomadura violae sp. nov., isolated from lichen in Thailand.</title>
        <authorList>
            <person name="Kanchanasin P."/>
            <person name="Saeng-In P."/>
            <person name="Phongsopitanun W."/>
            <person name="Yuki M."/>
            <person name="Kudo T."/>
            <person name="Ohkuma M."/>
            <person name="Tanasupawat S."/>
        </authorList>
    </citation>
    <scope>NUCLEOTIDE SEQUENCE [LARGE SCALE GENOMIC DNA]</scope>
    <source>
        <strain evidence="2 3">LCR2-06</strain>
    </source>
</reference>
<accession>A0ABS3S8D0</accession>
<name>A0ABS3S8D0_9ACTN</name>
<evidence type="ECO:0000313" key="2">
    <source>
        <dbReference type="EMBL" id="MBO2465247.1"/>
    </source>
</evidence>
<feature type="domain" description="TY-Chap N-terminal" evidence="1">
    <location>
        <begin position="24"/>
        <end position="144"/>
    </location>
</feature>
<dbReference type="Pfam" id="PF22552">
    <property type="entry name" value="TY-Chap3"/>
    <property type="match status" value="1"/>
</dbReference>
<dbReference type="InterPro" id="IPR054344">
    <property type="entry name" value="TY-Chap_N"/>
</dbReference>
<dbReference type="EMBL" id="JAGEPF010000043">
    <property type="protein sequence ID" value="MBO2465247.1"/>
    <property type="molecule type" value="Genomic_DNA"/>
</dbReference>
<proteinExistence type="predicted"/>
<sequence>MSRSFRLETTTSTIWITGKAIDIDWHGFAGHLAEELARLSAGTLVVIHEAEREIEASRAIQFVQEDARLIAELSHNDYLDPDVWATPAGEEAIRELGWRPPARELGRDNWWDTLDWPATAAQYRELATKAVLGLRDGYRISSEAPFYYHAWNERRGNEPVDLPLLGLPHVK</sequence>
<protein>
    <recommendedName>
        <fullName evidence="1">TY-Chap N-terminal domain-containing protein</fullName>
    </recommendedName>
</protein>
<evidence type="ECO:0000313" key="3">
    <source>
        <dbReference type="Proteomes" id="UP000680206"/>
    </source>
</evidence>
<dbReference type="Proteomes" id="UP000680206">
    <property type="component" value="Unassembled WGS sequence"/>
</dbReference>
<dbReference type="RefSeq" id="WP_208252095.1">
    <property type="nucleotide sequence ID" value="NZ_JAGEPF010000043.1"/>
</dbReference>
<organism evidence="2 3">
    <name type="scientific">Actinomadura violacea</name>
    <dbReference type="NCBI Taxonomy" id="2819934"/>
    <lineage>
        <taxon>Bacteria</taxon>
        <taxon>Bacillati</taxon>
        <taxon>Actinomycetota</taxon>
        <taxon>Actinomycetes</taxon>
        <taxon>Streptosporangiales</taxon>
        <taxon>Thermomonosporaceae</taxon>
        <taxon>Actinomadura</taxon>
    </lineage>
</organism>